<dbReference type="PATRIC" id="fig|883079.3.peg.88"/>
<dbReference type="HOGENOM" id="CLU_3323582_0_0_5"/>
<protein>
    <submittedName>
        <fullName evidence="1">Uncharacterized protein</fullName>
    </submittedName>
</protein>
<proteinExistence type="predicted"/>
<reference evidence="1 2" key="1">
    <citation type="submission" date="2012-04" db="EMBL/GenBank/DDBJ databases">
        <title>The Genome Sequence of Afipia clevelandensis ATCC 49720.</title>
        <authorList>
            <consortium name="The Broad Institute Genome Sequencing Platform"/>
            <person name="Earl A."/>
            <person name="Ward D."/>
            <person name="Feldgarden M."/>
            <person name="Gevers D."/>
            <person name="Huys G."/>
            <person name="Walker B."/>
            <person name="Young S.K."/>
            <person name="Zeng Q."/>
            <person name="Gargeya S."/>
            <person name="Fitzgerald M."/>
            <person name="Haas B."/>
            <person name="Abouelleil A."/>
            <person name="Alvarado L."/>
            <person name="Arachchi H.M."/>
            <person name="Berlin A."/>
            <person name="Chapman S.B."/>
            <person name="Goldberg J."/>
            <person name="Griggs A."/>
            <person name="Gujja S."/>
            <person name="Hansen M."/>
            <person name="Howarth C."/>
            <person name="Imamovic A."/>
            <person name="Larimer J."/>
            <person name="McCowen C."/>
            <person name="Montmayeur A."/>
            <person name="Murphy C."/>
            <person name="Neiman D."/>
            <person name="Pearson M."/>
            <person name="Priest M."/>
            <person name="Roberts A."/>
            <person name="Saif S."/>
            <person name="Shea T."/>
            <person name="Sisk P."/>
            <person name="Sykes S."/>
            <person name="Wortman J."/>
            <person name="Nusbaum C."/>
            <person name="Birren B."/>
        </authorList>
    </citation>
    <scope>NUCLEOTIDE SEQUENCE [LARGE SCALE GENOMIC DNA]</scope>
    <source>
        <strain evidence="1 2">ATCC 49720</strain>
    </source>
</reference>
<sequence length="38" mass="4164">MCRCEATRTGILFSGKFAVNALFRADAMSTSTRRAPLL</sequence>
<dbReference type="AlphaFoldDB" id="K8PIQ8"/>
<evidence type="ECO:0000313" key="1">
    <source>
        <dbReference type="EMBL" id="EKS42542.1"/>
    </source>
</evidence>
<accession>K8PIQ8</accession>
<dbReference type="EMBL" id="AGWY01000001">
    <property type="protein sequence ID" value="EKS42542.1"/>
    <property type="molecule type" value="Genomic_DNA"/>
</dbReference>
<dbReference type="Proteomes" id="UP000001095">
    <property type="component" value="Unassembled WGS sequence"/>
</dbReference>
<organism evidence="1 2">
    <name type="scientific">Afipia clevelandensis ATCC 49720</name>
    <dbReference type="NCBI Taxonomy" id="883079"/>
    <lineage>
        <taxon>Bacteria</taxon>
        <taxon>Pseudomonadati</taxon>
        <taxon>Pseudomonadota</taxon>
        <taxon>Alphaproteobacteria</taxon>
        <taxon>Hyphomicrobiales</taxon>
        <taxon>Nitrobacteraceae</taxon>
        <taxon>Afipia</taxon>
    </lineage>
</organism>
<evidence type="ECO:0000313" key="2">
    <source>
        <dbReference type="Proteomes" id="UP000001095"/>
    </source>
</evidence>
<name>K8PIQ8_9BRAD</name>
<keyword evidence="2" id="KW-1185">Reference proteome</keyword>
<comment type="caution">
    <text evidence="1">The sequence shown here is derived from an EMBL/GenBank/DDBJ whole genome shotgun (WGS) entry which is preliminary data.</text>
</comment>
<gene>
    <name evidence="1" type="ORF">HMPREF9696_00085</name>
</gene>